<evidence type="ECO:0000259" key="7">
    <source>
        <dbReference type="Pfam" id="PF08281"/>
    </source>
</evidence>
<reference evidence="8 9" key="1">
    <citation type="submission" date="2024-02" db="EMBL/GenBank/DDBJ databases">
        <title>Lysinimicrobium sediminis NBRC 112286.</title>
        <authorList>
            <person name="Ichikawa N."/>
            <person name="Katano-Makiyama Y."/>
            <person name="Hidaka K."/>
        </authorList>
    </citation>
    <scope>NUCLEOTIDE SEQUENCE [LARGE SCALE GENOMIC DNA]</scope>
    <source>
        <strain evidence="8 9">NBRC 112286</strain>
    </source>
</reference>
<dbReference type="InterPro" id="IPR013324">
    <property type="entry name" value="RNA_pol_sigma_r3/r4-like"/>
</dbReference>
<feature type="domain" description="RNA polymerase sigma factor 70 region 4 type 2" evidence="7">
    <location>
        <begin position="102"/>
        <end position="153"/>
    </location>
</feature>
<organism evidence="8 9">
    <name type="scientific">Demequina sediminis</name>
    <dbReference type="NCBI Taxonomy" id="1930058"/>
    <lineage>
        <taxon>Bacteria</taxon>
        <taxon>Bacillati</taxon>
        <taxon>Actinomycetota</taxon>
        <taxon>Actinomycetes</taxon>
        <taxon>Micrococcales</taxon>
        <taxon>Demequinaceae</taxon>
        <taxon>Demequina</taxon>
    </lineage>
</organism>
<dbReference type="InterPro" id="IPR013325">
    <property type="entry name" value="RNA_pol_sigma_r2"/>
</dbReference>
<keyword evidence="2" id="KW-0805">Transcription regulation</keyword>
<dbReference type="InterPro" id="IPR013249">
    <property type="entry name" value="RNA_pol_sigma70_r4_t2"/>
</dbReference>
<evidence type="ECO:0000256" key="2">
    <source>
        <dbReference type="ARBA" id="ARBA00023015"/>
    </source>
</evidence>
<dbReference type="InterPro" id="IPR039425">
    <property type="entry name" value="RNA_pol_sigma-70-like"/>
</dbReference>
<dbReference type="SUPFAM" id="SSF88946">
    <property type="entry name" value="Sigma2 domain of RNA polymerase sigma factors"/>
    <property type="match status" value="1"/>
</dbReference>
<keyword evidence="5" id="KW-0804">Transcription</keyword>
<dbReference type="InterPro" id="IPR036388">
    <property type="entry name" value="WH-like_DNA-bd_sf"/>
</dbReference>
<proteinExistence type="inferred from homology"/>
<evidence type="ECO:0000256" key="4">
    <source>
        <dbReference type="ARBA" id="ARBA00023125"/>
    </source>
</evidence>
<dbReference type="RefSeq" id="WP_286215443.1">
    <property type="nucleotide sequence ID" value="NZ_AP027736.1"/>
</dbReference>
<dbReference type="InterPro" id="IPR014284">
    <property type="entry name" value="RNA_pol_sigma-70_dom"/>
</dbReference>
<dbReference type="NCBIfam" id="TIGR02937">
    <property type="entry name" value="sigma70-ECF"/>
    <property type="match status" value="1"/>
</dbReference>
<dbReference type="CDD" id="cd06171">
    <property type="entry name" value="Sigma70_r4"/>
    <property type="match status" value="1"/>
</dbReference>
<accession>A0ABP9WHC5</accession>
<evidence type="ECO:0000313" key="8">
    <source>
        <dbReference type="EMBL" id="GAA5519227.1"/>
    </source>
</evidence>
<evidence type="ECO:0000256" key="5">
    <source>
        <dbReference type="ARBA" id="ARBA00023163"/>
    </source>
</evidence>
<dbReference type="SUPFAM" id="SSF88659">
    <property type="entry name" value="Sigma3 and sigma4 domains of RNA polymerase sigma factors"/>
    <property type="match status" value="1"/>
</dbReference>
<comment type="caution">
    <text evidence="8">The sequence shown here is derived from an EMBL/GenBank/DDBJ whole genome shotgun (WGS) entry which is preliminary data.</text>
</comment>
<dbReference type="PANTHER" id="PTHR43133:SF8">
    <property type="entry name" value="RNA POLYMERASE SIGMA FACTOR HI_1459-RELATED"/>
    <property type="match status" value="1"/>
</dbReference>
<sequence>MSRWSHTLDALVRERGRALYGYAFVLTGDAHAADDLLQDALVRSFRSGRGPEDVDAAHAYVKRAMQTAFIDAHRRAEARPRRDHRDADRVVPDPATASVTRDALHDAVLSLPPRQRACLVMRYVDGLSSPAIGNELGISAATVRGYLASAVETLRRTHGDFGLDATDAVEGGHDHVFILTTGGTR</sequence>
<dbReference type="Pfam" id="PF08281">
    <property type="entry name" value="Sigma70_r4_2"/>
    <property type="match status" value="1"/>
</dbReference>
<name>A0ABP9WHC5_9MICO</name>
<evidence type="ECO:0000256" key="1">
    <source>
        <dbReference type="ARBA" id="ARBA00010641"/>
    </source>
</evidence>
<keyword evidence="3" id="KW-0731">Sigma factor</keyword>
<dbReference type="Pfam" id="PF04542">
    <property type="entry name" value="Sigma70_r2"/>
    <property type="match status" value="1"/>
</dbReference>
<keyword evidence="9" id="KW-1185">Reference proteome</keyword>
<dbReference type="InterPro" id="IPR007627">
    <property type="entry name" value="RNA_pol_sigma70_r2"/>
</dbReference>
<dbReference type="Proteomes" id="UP001426770">
    <property type="component" value="Unassembled WGS sequence"/>
</dbReference>
<comment type="similarity">
    <text evidence="1">Belongs to the sigma-70 factor family. ECF subfamily.</text>
</comment>
<feature type="domain" description="RNA polymerase sigma-70 region 2" evidence="6">
    <location>
        <begin position="11"/>
        <end position="77"/>
    </location>
</feature>
<dbReference type="EMBL" id="BAABRR010000007">
    <property type="protein sequence ID" value="GAA5519227.1"/>
    <property type="molecule type" value="Genomic_DNA"/>
</dbReference>
<dbReference type="Gene3D" id="1.10.10.10">
    <property type="entry name" value="Winged helix-like DNA-binding domain superfamily/Winged helix DNA-binding domain"/>
    <property type="match status" value="1"/>
</dbReference>
<gene>
    <name evidence="8" type="primary">sigE_3</name>
    <name evidence="8" type="ORF">Lsed01_01665</name>
</gene>
<evidence type="ECO:0000259" key="6">
    <source>
        <dbReference type="Pfam" id="PF04542"/>
    </source>
</evidence>
<protein>
    <submittedName>
        <fullName evidence="8">ECF RNA polymerase sigma factor SigE</fullName>
    </submittedName>
</protein>
<keyword evidence="4" id="KW-0238">DNA-binding</keyword>
<evidence type="ECO:0000313" key="9">
    <source>
        <dbReference type="Proteomes" id="UP001426770"/>
    </source>
</evidence>
<dbReference type="PANTHER" id="PTHR43133">
    <property type="entry name" value="RNA POLYMERASE ECF-TYPE SIGMA FACTO"/>
    <property type="match status" value="1"/>
</dbReference>
<dbReference type="Gene3D" id="1.10.1740.10">
    <property type="match status" value="1"/>
</dbReference>
<evidence type="ECO:0000256" key="3">
    <source>
        <dbReference type="ARBA" id="ARBA00023082"/>
    </source>
</evidence>